<reference evidence="2 4" key="2">
    <citation type="submission" date="2023-09" db="EMBL/GenBank/DDBJ databases">
        <title>Complete-Gapless Cercospora beticola genome.</title>
        <authorList>
            <person name="Wyatt N.A."/>
            <person name="Spanner R.E."/>
            <person name="Bolton M.D."/>
        </authorList>
    </citation>
    <scope>NUCLEOTIDE SEQUENCE [LARGE SCALE GENOMIC DNA]</scope>
    <source>
        <strain evidence="2">Cb09-40</strain>
    </source>
</reference>
<proteinExistence type="predicted"/>
<accession>A0A2G5HP49</accession>
<evidence type="ECO:0000313" key="3">
    <source>
        <dbReference type="Proteomes" id="UP000230605"/>
    </source>
</evidence>
<evidence type="ECO:0000313" key="2">
    <source>
        <dbReference type="EMBL" id="WPB05011.1"/>
    </source>
</evidence>
<gene>
    <name evidence="1" type="ORF">CB0940_08434</name>
    <name evidence="2" type="ORF">RHO25_009659</name>
</gene>
<evidence type="ECO:0000313" key="4">
    <source>
        <dbReference type="Proteomes" id="UP001302367"/>
    </source>
</evidence>
<dbReference type="EMBL" id="LKMD01000104">
    <property type="protein sequence ID" value="PIA94319.1"/>
    <property type="molecule type" value="Genomic_DNA"/>
</dbReference>
<evidence type="ECO:0000313" key="1">
    <source>
        <dbReference type="EMBL" id="PIA94319.1"/>
    </source>
</evidence>
<dbReference type="EMBL" id="CP134189">
    <property type="protein sequence ID" value="WPB05011.1"/>
    <property type="molecule type" value="Genomic_DNA"/>
</dbReference>
<keyword evidence="4" id="KW-1185">Reference proteome</keyword>
<dbReference type="OrthoDB" id="3636638at2759"/>
<organism evidence="1 3">
    <name type="scientific">Cercospora beticola</name>
    <name type="common">Sugarbeet leaf spot fungus</name>
    <dbReference type="NCBI Taxonomy" id="122368"/>
    <lineage>
        <taxon>Eukaryota</taxon>
        <taxon>Fungi</taxon>
        <taxon>Dikarya</taxon>
        <taxon>Ascomycota</taxon>
        <taxon>Pezizomycotina</taxon>
        <taxon>Dothideomycetes</taxon>
        <taxon>Dothideomycetidae</taxon>
        <taxon>Mycosphaerellales</taxon>
        <taxon>Mycosphaerellaceae</taxon>
        <taxon>Cercospora</taxon>
    </lineage>
</organism>
<reference evidence="1 3" key="1">
    <citation type="submission" date="2015-10" db="EMBL/GenBank/DDBJ databases">
        <title>The cercosporin biosynthetic gene cluster was horizontally transferred to several fungal lineages and shown to be expanded in Cercospora beticola based on microsynteny with recipient genomes.</title>
        <authorList>
            <person name="De Jonge R."/>
            <person name="Ebert M.K."/>
            <person name="Suttle J.C."/>
            <person name="Jurick Ii W.M."/>
            <person name="Secor G.A."/>
            <person name="Thomma B.P."/>
            <person name="Van De Peer Y."/>
            <person name="Bolton M.D."/>
        </authorList>
    </citation>
    <scope>NUCLEOTIDE SEQUENCE [LARGE SCALE GENOMIC DNA]</scope>
    <source>
        <strain evidence="1 3">09-40</strain>
    </source>
</reference>
<protein>
    <submittedName>
        <fullName evidence="1">Uncharacterized protein</fullName>
    </submittedName>
</protein>
<sequence length="235" mass="26845">MSDNKLCSLLSLDDFLCFNGPTGVVVAQDDSRTNFFHHLGLQANAYRHRMLYRKMKEEAKVGMRRLFGDPKSLDQSAARGKTVTPPYSVSQMSELAFQREVENIYENASRQTRGIYDLTRTANGHNWVVRWMLWHVIQARHAEENRAASSAGEEDRSVTSPCSPGMDWSPVSCCNPVRSKAAWIKTVVTQYETSDSEDWENDYPHHVKIKPRQAAAHLETPTTPRKSVFWDHVMT</sequence>
<dbReference type="Proteomes" id="UP000230605">
    <property type="component" value="Chromosome 6"/>
</dbReference>
<dbReference type="Proteomes" id="UP001302367">
    <property type="component" value="Chromosome 6"/>
</dbReference>
<name>A0A2G5HP49_CERBT</name>
<dbReference type="AlphaFoldDB" id="A0A2G5HP49"/>